<dbReference type="NCBIfam" id="TIGR03187">
    <property type="entry name" value="DGQHR"/>
    <property type="match status" value="1"/>
</dbReference>
<dbReference type="STRING" id="388467.A19Y_2675"/>
<accession>A0A073CI14</accession>
<name>A0A073CI14_PLAA1</name>
<dbReference type="InterPro" id="IPR017601">
    <property type="entry name" value="DGQHR-contain_dom"/>
</dbReference>
<dbReference type="eggNOG" id="ENOG5031CHZ">
    <property type="taxonomic scope" value="Bacteria"/>
</dbReference>
<reference evidence="2 3" key="1">
    <citation type="journal article" date="2014" name="Appl. Environ. Microbiol.">
        <title>Elucidation of insertion elements encoded on plasmids and in vitro construction of shuttle vectors from the toxic cyanobacterium Planktothrix.</title>
        <authorList>
            <person name="Christiansen G."/>
            <person name="Goesmann A."/>
            <person name="Kurmayer R."/>
        </authorList>
    </citation>
    <scope>NUCLEOTIDE SEQUENCE [LARGE SCALE GENOMIC DNA]</scope>
    <source>
        <strain evidence="2 3">NIVA-CYA 126/8</strain>
    </source>
</reference>
<dbReference type="Proteomes" id="UP000027395">
    <property type="component" value="Chromosome"/>
</dbReference>
<proteinExistence type="predicted"/>
<gene>
    <name evidence="2" type="ORF">A19Y_2675</name>
</gene>
<dbReference type="AlphaFoldDB" id="A0A073CI14"/>
<dbReference type="CDD" id="cd16412">
    <property type="entry name" value="dndB"/>
    <property type="match status" value="1"/>
</dbReference>
<dbReference type="PATRIC" id="fig|388467.6.peg.2623"/>
<keyword evidence="3" id="KW-1185">Reference proteome</keyword>
<evidence type="ECO:0000313" key="3">
    <source>
        <dbReference type="Proteomes" id="UP000027395"/>
    </source>
</evidence>
<evidence type="ECO:0008006" key="4">
    <source>
        <dbReference type="Google" id="ProtNLM"/>
    </source>
</evidence>
<dbReference type="RefSeq" id="WP_042154690.1">
    <property type="nucleotide sequence ID" value="NZ_CM002803.1"/>
</dbReference>
<sequence>MNTNNNSLSELSLKIDSLLEPLFTQNHRQKCYIGLLLQQGKRKMIQINVPAYDLPTLLQAKPSLDNNPDSGKNRPEVKGHAEEIKDYITKRVSQDKPWIMGTLTANVDPGKIEFIDLGRGVCFVIIPRTTKLDITDGQHRKRAIHELIEDISTAELIADHDFPITLVLESSFNQCQTDFRDMAQTRQLDKSLLISFGEFSGRIGITKNLVDSVFIFKDKTEKIKGTPASKQKLIYTMNFIVKFVSCVFTDDPSDELIDYDVDMASEQLASCLNQFFEECPATEYIAQTPKEELTIEEIDNFKDKYILGVSMGLEILGRLLHLTYDQYSHTFDLEKVSELAAIDWSRESELWQGNVITIDPNPKKPNNPYKISYTASNVRIAMNAVKEHLGWI</sequence>
<feature type="region of interest" description="Disordered" evidence="1">
    <location>
        <begin position="60"/>
        <end position="80"/>
    </location>
</feature>
<feature type="compositionally biased region" description="Basic and acidic residues" evidence="1">
    <location>
        <begin position="71"/>
        <end position="80"/>
    </location>
</feature>
<dbReference type="EMBL" id="CM002803">
    <property type="protein sequence ID" value="KEI67562.1"/>
    <property type="molecule type" value="Genomic_DNA"/>
</dbReference>
<organism evidence="2 3">
    <name type="scientific">Planktothrix agardhii (strain NIVA-CYA 126/8)</name>
    <dbReference type="NCBI Taxonomy" id="388467"/>
    <lineage>
        <taxon>Bacteria</taxon>
        <taxon>Bacillati</taxon>
        <taxon>Cyanobacteriota</taxon>
        <taxon>Cyanophyceae</taxon>
        <taxon>Oscillatoriophycideae</taxon>
        <taxon>Oscillatoriales</taxon>
        <taxon>Microcoleaceae</taxon>
        <taxon>Planktothrix</taxon>
    </lineage>
</organism>
<protein>
    <recommendedName>
        <fullName evidence="4">DGQHR domain-containing protein</fullName>
    </recommendedName>
</protein>
<dbReference type="Pfam" id="PF14072">
    <property type="entry name" value="DndB"/>
    <property type="match status" value="1"/>
</dbReference>
<dbReference type="InterPro" id="IPR017642">
    <property type="entry name" value="DNA_S_mod_DndB"/>
</dbReference>
<dbReference type="HOGENOM" id="CLU_036711_1_0_3"/>
<evidence type="ECO:0000313" key="2">
    <source>
        <dbReference type="EMBL" id="KEI67562.1"/>
    </source>
</evidence>
<evidence type="ECO:0000256" key="1">
    <source>
        <dbReference type="SAM" id="MobiDB-lite"/>
    </source>
</evidence>